<feature type="domain" description="HECT" evidence="9">
    <location>
        <begin position="806"/>
        <end position="1150"/>
    </location>
</feature>
<dbReference type="PANTHER" id="PTHR45700:SF2">
    <property type="entry name" value="UBIQUITIN-PROTEIN LIGASE E3C"/>
    <property type="match status" value="1"/>
</dbReference>
<dbReference type="InterPro" id="IPR044611">
    <property type="entry name" value="E3A/B/C-like"/>
</dbReference>
<dbReference type="PANTHER" id="PTHR45700">
    <property type="entry name" value="UBIQUITIN-PROTEIN LIGASE E3C"/>
    <property type="match status" value="1"/>
</dbReference>
<name>A0A067FBZ4_CITSI</name>
<evidence type="ECO:0000256" key="2">
    <source>
        <dbReference type="ARBA" id="ARBA00004906"/>
    </source>
</evidence>
<dbReference type="EMBL" id="KK784928">
    <property type="protein sequence ID" value="KDO60992.1"/>
    <property type="molecule type" value="Genomic_DNA"/>
</dbReference>
<dbReference type="Gene3D" id="3.30.2160.10">
    <property type="entry name" value="Hect, E3 ligase catalytic domain"/>
    <property type="match status" value="1"/>
</dbReference>
<comment type="similarity">
    <text evidence="7">Belongs to the UPL family.</text>
</comment>
<dbReference type="SMR" id="A0A067FBZ4"/>
<evidence type="ECO:0000256" key="8">
    <source>
        <dbReference type="PROSITE-ProRule" id="PRU00104"/>
    </source>
</evidence>
<dbReference type="Gene3D" id="3.30.2410.10">
    <property type="entry name" value="Hect, E3 ligase catalytic domain"/>
    <property type="match status" value="1"/>
</dbReference>
<evidence type="ECO:0000256" key="1">
    <source>
        <dbReference type="ARBA" id="ARBA00000885"/>
    </source>
</evidence>
<comment type="function">
    <text evidence="6">Probable E3 ubiquitin-protein ligase which mediates ubiquitination and subsequent proteasomal degradation of target proteins.</text>
</comment>
<dbReference type="Proteomes" id="UP000027120">
    <property type="component" value="Unassembled WGS sequence"/>
</dbReference>
<keyword evidence="11" id="KW-1185">Reference proteome</keyword>
<dbReference type="FunFam" id="3.30.2410.10:FF:000017">
    <property type="entry name" value="E3 ubiquitin-protein ligase UPL7"/>
    <property type="match status" value="1"/>
</dbReference>
<evidence type="ECO:0000313" key="11">
    <source>
        <dbReference type="Proteomes" id="UP000027120"/>
    </source>
</evidence>
<protein>
    <recommendedName>
        <fullName evidence="3">HECT-type E3 ubiquitin transferase</fullName>
        <ecNumber evidence="3">2.3.2.26</ecNumber>
    </recommendedName>
</protein>
<keyword evidence="5 8" id="KW-0833">Ubl conjugation pathway</keyword>
<dbReference type="eggNOG" id="KOG4427">
    <property type="taxonomic scope" value="Eukaryota"/>
</dbReference>
<dbReference type="GO" id="GO:0000209">
    <property type="term" value="P:protein polyubiquitination"/>
    <property type="evidence" value="ECO:0000318"/>
    <property type="project" value="GO_Central"/>
</dbReference>
<evidence type="ECO:0000256" key="6">
    <source>
        <dbReference type="ARBA" id="ARBA00057703"/>
    </source>
</evidence>
<dbReference type="PROSITE" id="PS50237">
    <property type="entry name" value="HECT"/>
    <property type="match status" value="1"/>
</dbReference>
<reference evidence="10 11" key="1">
    <citation type="submission" date="2014-04" db="EMBL/GenBank/DDBJ databases">
        <authorList>
            <consortium name="International Citrus Genome Consortium"/>
            <person name="Gmitter F."/>
            <person name="Chen C."/>
            <person name="Farmerie W."/>
            <person name="Harkins T."/>
            <person name="Desany B."/>
            <person name="Mohiuddin M."/>
            <person name="Kodira C."/>
            <person name="Borodovsky M."/>
            <person name="Lomsadze A."/>
            <person name="Burns P."/>
            <person name="Jenkins J."/>
            <person name="Prochnik S."/>
            <person name="Shu S."/>
            <person name="Chapman J."/>
            <person name="Pitluck S."/>
            <person name="Schmutz J."/>
            <person name="Rokhsar D."/>
        </authorList>
    </citation>
    <scope>NUCLEOTIDE SEQUENCE</scope>
</reference>
<evidence type="ECO:0000256" key="7">
    <source>
        <dbReference type="ARBA" id="ARBA00061247"/>
    </source>
</evidence>
<evidence type="ECO:0000256" key="5">
    <source>
        <dbReference type="ARBA" id="ARBA00022786"/>
    </source>
</evidence>
<dbReference type="FunFam" id="3.30.2160.10:FF:000002">
    <property type="entry name" value="Putative Ubiquitin-protein ligase E3C"/>
    <property type="match status" value="1"/>
</dbReference>
<proteinExistence type="inferred from homology"/>
<dbReference type="PaxDb" id="2711-XP_006481927.1"/>
<keyword evidence="4" id="KW-0808">Transferase</keyword>
<gene>
    <name evidence="10" type="ORF">CISIN_1g045956mg</name>
</gene>
<dbReference type="GO" id="GO:0061630">
    <property type="term" value="F:ubiquitin protein ligase activity"/>
    <property type="evidence" value="ECO:0000318"/>
    <property type="project" value="GO_Central"/>
</dbReference>
<sequence length="1150" mass="130058">MDPYNKHQVSLRGASTKEISREALLEKVSQERELRNYARRATASAIFIQSVWRCYSVTKKVAVQLQEEWVALVNCHASLITGSWISSVVLRPFLFFVTRLSTQHQKIQTRDIDCMQKCFKILLDSINSSDSRKNFCSLTTGTLQERRTWNYQAKKLISLCSFILAHCDKSHAGSQCIVGLTILALRFLVVLTDLKVWKSLSNDMLRDADTAMKNLLWFMGSRNSHLYMSIRRYIDKLDITYSSQINSTVETDERFLITASAVTLALRPFHITNFDVSSIGQLDMCCAAEQYCLCLLTIPWFIQRLPAFLVPALKHQSILSPCFQIFLIRRDKMLSEMLKMDQSDRHDSQKAIPPIGWALTNIICLATGSENGFVDTLDHPSYVQVVITLAENLLAWVDNVGWVKEKKDLQGNVETSAAGIDAVLHDNESLNITYMELFRPVCQQWHLMKLLEIAKTGATSCAAANDKKYLGKLELLDIAYFYSYMLRIFSVFNPMVGSLPVLNLLSFTPGYLLNLWGELENSIFPENGHIAEDNCLRTSKSSVNKKDGILDKRQKQTSKDGANKLVYALHKFTGKSQAGPNYTDTVDGQVDEESSDVWTIESLRYVPQGISKDLSCLLHLFCAAYSHLLLVLDDIEFYEKQVPFTLEQQRRIAAMLNTLVYNGLNHDTGHQNRPLMDSAIRCLHMMYERDCRHQFCPPVLWLSPAKRSRPPIAVAARTHEVLSANMRSDESLTVSSLGSVVTTTPHVFPFEERVEMFREFISMDKVSRKIAGDVAGPGSRSIEIVVRRGHIVEDGFRQLNSLGSRLKSSIHVSFVSECGLPEAGLDYGGLSKEFLTDISKSAFAPEYGLFSQTSTSDRLLIPNAAARYLENGIQMFEFLGRVVGKALYEGILLDYAFSHVFVQKLLGRYSFLDELSTLDPELYRNLMYVKHYDGDVKELCLDFTVTEESFGKRHVIELKPGGGDTSVTNENKMQYVHAMADYKLNRQIFPFSNAFYRGLTDLISPSWLKLFNASEFNQLLSGGRHDIDVDDLRKNTRYTGGYSEGSRTIKLFWEVVEGFEPKERCMLLKFVTSCSRAPLLGFKHLQPSFTIHKVACDSSLWAVIGGQDVERLPSASTCYNTLKLPTYKRSSTLKAKLLYAISSNAGFELS</sequence>
<evidence type="ECO:0000256" key="4">
    <source>
        <dbReference type="ARBA" id="ARBA00022679"/>
    </source>
</evidence>
<comment type="pathway">
    <text evidence="2">Protein modification; protein ubiquitination.</text>
</comment>
<dbReference type="EC" id="2.3.2.26" evidence="3"/>
<feature type="active site" description="Glycyl thioester intermediate" evidence="8">
    <location>
        <position position="1118"/>
    </location>
</feature>
<accession>A0A067FBZ4</accession>
<dbReference type="AlphaFoldDB" id="A0A067FBZ4"/>
<dbReference type="SMART" id="SM00119">
    <property type="entry name" value="HECTc"/>
    <property type="match status" value="1"/>
</dbReference>
<comment type="catalytic activity">
    <reaction evidence="1">
        <text>S-ubiquitinyl-[E2 ubiquitin-conjugating enzyme]-L-cysteine + [acceptor protein]-L-lysine = [E2 ubiquitin-conjugating enzyme]-L-cysteine + N(6)-ubiquitinyl-[acceptor protein]-L-lysine.</text>
        <dbReference type="EC" id="2.3.2.26"/>
    </reaction>
</comment>
<dbReference type="InterPro" id="IPR000569">
    <property type="entry name" value="HECT_dom"/>
</dbReference>
<dbReference type="SUPFAM" id="SSF56204">
    <property type="entry name" value="Hect, E3 ligase catalytic domain"/>
    <property type="match status" value="1"/>
</dbReference>
<dbReference type="InterPro" id="IPR035983">
    <property type="entry name" value="Hect_E3_ubiquitin_ligase"/>
</dbReference>
<evidence type="ECO:0000259" key="9">
    <source>
        <dbReference type="PROSITE" id="PS50237"/>
    </source>
</evidence>
<dbReference type="Gene3D" id="3.90.1750.10">
    <property type="entry name" value="Hect, E3 ligase catalytic domains"/>
    <property type="match status" value="1"/>
</dbReference>
<organism evidence="10 11">
    <name type="scientific">Citrus sinensis</name>
    <name type="common">Sweet orange</name>
    <name type="synonym">Citrus aurantium var. sinensis</name>
    <dbReference type="NCBI Taxonomy" id="2711"/>
    <lineage>
        <taxon>Eukaryota</taxon>
        <taxon>Viridiplantae</taxon>
        <taxon>Streptophyta</taxon>
        <taxon>Embryophyta</taxon>
        <taxon>Tracheophyta</taxon>
        <taxon>Spermatophyta</taxon>
        <taxon>Magnoliopsida</taxon>
        <taxon>eudicotyledons</taxon>
        <taxon>Gunneridae</taxon>
        <taxon>Pentapetalae</taxon>
        <taxon>rosids</taxon>
        <taxon>malvids</taxon>
        <taxon>Sapindales</taxon>
        <taxon>Rutaceae</taxon>
        <taxon>Aurantioideae</taxon>
        <taxon>Citrus</taxon>
    </lineage>
</organism>
<dbReference type="Pfam" id="PF00632">
    <property type="entry name" value="HECT"/>
    <property type="match status" value="1"/>
</dbReference>
<dbReference type="STRING" id="2711.A0A067FBZ4"/>
<evidence type="ECO:0000256" key="3">
    <source>
        <dbReference type="ARBA" id="ARBA00012485"/>
    </source>
</evidence>
<evidence type="ECO:0000313" key="10">
    <source>
        <dbReference type="EMBL" id="KDO60992.1"/>
    </source>
</evidence>
<dbReference type="CDD" id="cd00078">
    <property type="entry name" value="HECTc"/>
    <property type="match status" value="1"/>
</dbReference>
<dbReference type="GO" id="GO:0006511">
    <property type="term" value="P:ubiquitin-dependent protein catabolic process"/>
    <property type="evidence" value="ECO:0000318"/>
    <property type="project" value="GO_Central"/>
</dbReference>